<keyword evidence="2" id="KW-1185">Reference proteome</keyword>
<name>A0ACB8XAZ9_9TELE</name>
<dbReference type="EMBL" id="CM041532">
    <property type="protein sequence ID" value="KAI3376088.1"/>
    <property type="molecule type" value="Genomic_DNA"/>
</dbReference>
<feature type="non-terminal residue" evidence="1">
    <location>
        <position position="1"/>
    </location>
</feature>
<evidence type="ECO:0000313" key="1">
    <source>
        <dbReference type="EMBL" id="KAI3376088.1"/>
    </source>
</evidence>
<organism evidence="1 2">
    <name type="scientific">Scortum barcoo</name>
    <name type="common">barcoo grunter</name>
    <dbReference type="NCBI Taxonomy" id="214431"/>
    <lineage>
        <taxon>Eukaryota</taxon>
        <taxon>Metazoa</taxon>
        <taxon>Chordata</taxon>
        <taxon>Craniata</taxon>
        <taxon>Vertebrata</taxon>
        <taxon>Euteleostomi</taxon>
        <taxon>Actinopterygii</taxon>
        <taxon>Neopterygii</taxon>
        <taxon>Teleostei</taxon>
        <taxon>Neoteleostei</taxon>
        <taxon>Acanthomorphata</taxon>
        <taxon>Eupercaria</taxon>
        <taxon>Centrarchiformes</taxon>
        <taxon>Terapontoidei</taxon>
        <taxon>Terapontidae</taxon>
        <taxon>Scortum</taxon>
    </lineage>
</organism>
<dbReference type="Proteomes" id="UP000831701">
    <property type="component" value="Chromosome 2"/>
</dbReference>
<sequence>FGATQRSAQCQKAAASPPEDRGSSSRTMTQNTLQKALKGLQTNEDVLKWTALAPFRTLTSVPLQLPAEPQPGHTDGGRTQPTSK</sequence>
<protein>
    <submittedName>
        <fullName evidence="1">Uncharacterized protein</fullName>
    </submittedName>
</protein>
<comment type="caution">
    <text evidence="1">The sequence shown here is derived from an EMBL/GenBank/DDBJ whole genome shotgun (WGS) entry which is preliminary data.</text>
</comment>
<proteinExistence type="predicted"/>
<evidence type="ECO:0000313" key="2">
    <source>
        <dbReference type="Proteomes" id="UP000831701"/>
    </source>
</evidence>
<accession>A0ACB8XAZ9</accession>
<feature type="non-terminal residue" evidence="1">
    <location>
        <position position="84"/>
    </location>
</feature>
<gene>
    <name evidence="1" type="ORF">L3Q82_016382</name>
</gene>
<reference evidence="1" key="1">
    <citation type="submission" date="2022-04" db="EMBL/GenBank/DDBJ databases">
        <title>Jade perch genome.</title>
        <authorList>
            <person name="Chao B."/>
        </authorList>
    </citation>
    <scope>NUCLEOTIDE SEQUENCE</scope>
    <source>
        <strain evidence="1">CB-2022</strain>
    </source>
</reference>